<dbReference type="RefSeq" id="WP_006740393.1">
    <property type="nucleotide sequence ID" value="NZ_AEUZ02000001.1"/>
</dbReference>
<dbReference type="eggNOG" id="COG1595">
    <property type="taxonomic scope" value="Bacteria"/>
</dbReference>
<dbReference type="EMBL" id="AEUZ02000001">
    <property type="protein sequence ID" value="EHJ57697.1"/>
    <property type="molecule type" value="Genomic_DNA"/>
</dbReference>
<dbReference type="Proteomes" id="UP000005388">
    <property type="component" value="Unassembled WGS sequence"/>
</dbReference>
<dbReference type="NCBIfam" id="TIGR02937">
    <property type="entry name" value="sigma70-ECF"/>
    <property type="match status" value="1"/>
</dbReference>
<evidence type="ECO:0000313" key="7">
    <source>
        <dbReference type="EMBL" id="EHJ57697.1"/>
    </source>
</evidence>
<name>G5KHH3_9STRE</name>
<evidence type="ECO:0000259" key="5">
    <source>
        <dbReference type="Pfam" id="PF04542"/>
    </source>
</evidence>
<dbReference type="STRING" id="764291.STRUR_1488"/>
<gene>
    <name evidence="7" type="ORF">STRUR_1488</name>
</gene>
<dbReference type="SUPFAM" id="SSF88946">
    <property type="entry name" value="Sigma2 domain of RNA polymerase sigma factors"/>
    <property type="match status" value="1"/>
</dbReference>
<dbReference type="Pfam" id="PF04542">
    <property type="entry name" value="Sigma70_r2"/>
    <property type="match status" value="1"/>
</dbReference>
<dbReference type="InterPro" id="IPR014284">
    <property type="entry name" value="RNA_pol_sigma-70_dom"/>
</dbReference>
<sequence>MRDIKLDDYEKELVVYAREISFYLQKSGAFKEEADDVSQDVLLKMLESDLILPLNKIRAWMYRTAVRQYIDHYRRQQKYQDILQNHFFNDKTPNKFDFNYYTPVYKAIESLKKHDQMVLDLYYFQNFSVKEISTILHYSTSKVKVDLMRARKKLKRELEKEAYIYEDFN</sequence>
<comment type="similarity">
    <text evidence="1">Belongs to the sigma-70 factor family. ECF subfamily.</text>
</comment>
<keyword evidence="8" id="KW-1185">Reference proteome</keyword>
<dbReference type="AlphaFoldDB" id="G5KHH3"/>
<keyword evidence="3" id="KW-0731">Sigma factor</keyword>
<evidence type="ECO:0000256" key="3">
    <source>
        <dbReference type="ARBA" id="ARBA00023082"/>
    </source>
</evidence>
<feature type="domain" description="RNA polymerase sigma-70 region 2" evidence="5">
    <location>
        <begin position="31"/>
        <end position="78"/>
    </location>
</feature>
<dbReference type="Gene3D" id="1.10.1740.10">
    <property type="match status" value="1"/>
</dbReference>
<dbReference type="InterPro" id="IPR039425">
    <property type="entry name" value="RNA_pol_sigma-70-like"/>
</dbReference>
<evidence type="ECO:0000313" key="8">
    <source>
        <dbReference type="Proteomes" id="UP000005388"/>
    </source>
</evidence>
<dbReference type="GO" id="GO:0016987">
    <property type="term" value="F:sigma factor activity"/>
    <property type="evidence" value="ECO:0007669"/>
    <property type="project" value="UniProtKB-KW"/>
</dbReference>
<dbReference type="InterPro" id="IPR013324">
    <property type="entry name" value="RNA_pol_sigma_r3/r4-like"/>
</dbReference>
<accession>G5KHH3</accession>
<dbReference type="GO" id="GO:0003677">
    <property type="term" value="F:DNA binding"/>
    <property type="evidence" value="ECO:0007669"/>
    <property type="project" value="InterPro"/>
</dbReference>
<evidence type="ECO:0000256" key="2">
    <source>
        <dbReference type="ARBA" id="ARBA00023015"/>
    </source>
</evidence>
<dbReference type="SUPFAM" id="SSF88659">
    <property type="entry name" value="Sigma3 and sigma4 domains of RNA polymerase sigma factors"/>
    <property type="match status" value="1"/>
</dbReference>
<evidence type="ECO:0000256" key="1">
    <source>
        <dbReference type="ARBA" id="ARBA00010641"/>
    </source>
</evidence>
<dbReference type="InterPro" id="IPR013325">
    <property type="entry name" value="RNA_pol_sigma_r2"/>
</dbReference>
<organism evidence="7 8">
    <name type="scientific">Streptococcus urinalis 2285-97</name>
    <dbReference type="NCBI Taxonomy" id="764291"/>
    <lineage>
        <taxon>Bacteria</taxon>
        <taxon>Bacillati</taxon>
        <taxon>Bacillota</taxon>
        <taxon>Bacilli</taxon>
        <taxon>Lactobacillales</taxon>
        <taxon>Streptococcaceae</taxon>
        <taxon>Streptococcus</taxon>
    </lineage>
</organism>
<dbReference type="Gene3D" id="1.10.10.10">
    <property type="entry name" value="Winged helix-like DNA-binding domain superfamily/Winged helix DNA-binding domain"/>
    <property type="match status" value="1"/>
</dbReference>
<dbReference type="CDD" id="cd06171">
    <property type="entry name" value="Sigma70_r4"/>
    <property type="match status" value="1"/>
</dbReference>
<dbReference type="PANTHER" id="PTHR43133:SF60">
    <property type="entry name" value="RNA POLYMERASE SIGMA FACTOR SIGV"/>
    <property type="match status" value="1"/>
</dbReference>
<reference evidence="7 8" key="1">
    <citation type="journal article" date="2014" name="Int. J. Syst. Evol. Microbiol.">
        <title>Phylogenomics and the dynamic genome evolution of the genus Streptococcus.</title>
        <authorList>
            <consortium name="The Broad Institute Genome Sequencing Platform"/>
            <person name="Richards V.P."/>
            <person name="Palmer S.R."/>
            <person name="Pavinski Bitar P.D."/>
            <person name="Qin X."/>
            <person name="Weinstock G.M."/>
            <person name="Highlander S.K."/>
            <person name="Town C.D."/>
            <person name="Burne R.A."/>
            <person name="Stanhope M.J."/>
        </authorList>
    </citation>
    <scope>NUCLEOTIDE SEQUENCE [LARGE SCALE GENOMIC DNA]</scope>
    <source>
        <strain evidence="7 8">2285-97</strain>
    </source>
</reference>
<dbReference type="PANTHER" id="PTHR43133">
    <property type="entry name" value="RNA POLYMERASE ECF-TYPE SIGMA FACTO"/>
    <property type="match status" value="1"/>
</dbReference>
<evidence type="ECO:0000259" key="6">
    <source>
        <dbReference type="Pfam" id="PF08281"/>
    </source>
</evidence>
<evidence type="ECO:0000256" key="4">
    <source>
        <dbReference type="ARBA" id="ARBA00023163"/>
    </source>
</evidence>
<dbReference type="GO" id="GO:0006352">
    <property type="term" value="P:DNA-templated transcription initiation"/>
    <property type="evidence" value="ECO:0007669"/>
    <property type="project" value="InterPro"/>
</dbReference>
<dbReference type="InterPro" id="IPR036388">
    <property type="entry name" value="WH-like_DNA-bd_sf"/>
</dbReference>
<comment type="caution">
    <text evidence="7">The sequence shown here is derived from an EMBL/GenBank/DDBJ whole genome shotgun (WGS) entry which is preliminary data.</text>
</comment>
<feature type="domain" description="RNA polymerase sigma factor 70 region 4 type 2" evidence="6">
    <location>
        <begin position="104"/>
        <end position="154"/>
    </location>
</feature>
<keyword evidence="2" id="KW-0805">Transcription regulation</keyword>
<dbReference type="Pfam" id="PF08281">
    <property type="entry name" value="Sigma70_r4_2"/>
    <property type="match status" value="1"/>
</dbReference>
<dbReference type="InterPro" id="IPR007627">
    <property type="entry name" value="RNA_pol_sigma70_r2"/>
</dbReference>
<dbReference type="InterPro" id="IPR013249">
    <property type="entry name" value="RNA_pol_sigma70_r4_t2"/>
</dbReference>
<protein>
    <submittedName>
        <fullName evidence="7">Sigma-70, region 4</fullName>
    </submittedName>
</protein>
<keyword evidence="4" id="KW-0804">Transcription</keyword>
<proteinExistence type="inferred from homology"/>